<protein>
    <submittedName>
        <fullName evidence="1">Uncharacterized protein</fullName>
    </submittedName>
</protein>
<comment type="caution">
    <text evidence="1">The sequence shown here is derived from an EMBL/GenBank/DDBJ whole genome shotgun (WGS) entry which is preliminary data.</text>
</comment>
<sequence>MGYVWLFLYILALLKILPQSYCSPKVSFKYEGEGIVEGRDFFVGPCLVATTGEKPDNNQEKTCPDPEVGFFLFTDAAKADGTGHPIQLNSTGTNILQMDGFNPNNPTKIIVHGYNSDMQLDALIDARREYLLRSNGNKVNVIAVDWSRLAAGPCYPLAVGNVPHVGKCVAQMVQRLREVHAEDIHVIGFSLGAHVPAYTANELEDLGEPKLPRISGLDPAMPLFITVDRRHKLDSSDANFVDVMHTNAFIQGKIEPSGHIDFYMNGGVNQPGCWQKKNPFGCAHHRAAAYFAESINSDIGFWGWPCPGFIAYLLGLCPPRFPAVKAGEPADGQYKGFFIVKTKSSKPFAEGPFQVQPQFVLSVR</sequence>
<gene>
    <name evidence="1" type="ORF">QAD02_000936</name>
</gene>
<accession>A0ACC2NET4</accession>
<keyword evidence="2" id="KW-1185">Reference proteome</keyword>
<organism evidence="1 2">
    <name type="scientific">Eretmocerus hayati</name>
    <dbReference type="NCBI Taxonomy" id="131215"/>
    <lineage>
        <taxon>Eukaryota</taxon>
        <taxon>Metazoa</taxon>
        <taxon>Ecdysozoa</taxon>
        <taxon>Arthropoda</taxon>
        <taxon>Hexapoda</taxon>
        <taxon>Insecta</taxon>
        <taxon>Pterygota</taxon>
        <taxon>Neoptera</taxon>
        <taxon>Endopterygota</taxon>
        <taxon>Hymenoptera</taxon>
        <taxon>Apocrita</taxon>
        <taxon>Proctotrupomorpha</taxon>
        <taxon>Chalcidoidea</taxon>
        <taxon>Aphelinidae</taxon>
        <taxon>Aphelininae</taxon>
        <taxon>Eretmocerus</taxon>
    </lineage>
</organism>
<evidence type="ECO:0000313" key="2">
    <source>
        <dbReference type="Proteomes" id="UP001239111"/>
    </source>
</evidence>
<reference evidence="1" key="1">
    <citation type="submission" date="2023-04" db="EMBL/GenBank/DDBJ databases">
        <title>A chromosome-level genome assembly of the parasitoid wasp Eretmocerus hayati.</title>
        <authorList>
            <person name="Zhong Y."/>
            <person name="Liu S."/>
            <person name="Liu Y."/>
        </authorList>
    </citation>
    <scope>NUCLEOTIDE SEQUENCE</scope>
    <source>
        <strain evidence="1">ZJU_SS_LIU_2023</strain>
    </source>
</reference>
<dbReference type="EMBL" id="CM056743">
    <property type="protein sequence ID" value="KAJ8669677.1"/>
    <property type="molecule type" value="Genomic_DNA"/>
</dbReference>
<proteinExistence type="predicted"/>
<name>A0ACC2NET4_9HYME</name>
<evidence type="ECO:0000313" key="1">
    <source>
        <dbReference type="EMBL" id="KAJ8669677.1"/>
    </source>
</evidence>
<dbReference type="Proteomes" id="UP001239111">
    <property type="component" value="Chromosome 3"/>
</dbReference>